<sequence>MTAFGQLQVIGLREWIALPQLGMVGLRAKVDTGASTSALHASDIVPYERDGTRWVRFTAHFGTLVQRRHRCDAPVVSVKTIKSSNGHAQQRYVIRTAMALGDRVWPIEFTLTCRRNMRYRVLIGSKALVEGQFLVNPALSYVQDKPVLPVLESLPGAP</sequence>
<protein>
    <submittedName>
        <fullName evidence="2">ATP-dependent zinc protease</fullName>
    </submittedName>
</protein>
<keyword evidence="2" id="KW-0645">Protease</keyword>
<feature type="domain" description="Retropepsin-like aspartic endopeptidase" evidence="1">
    <location>
        <begin position="9"/>
        <end position="146"/>
    </location>
</feature>
<dbReference type="Proteomes" id="UP000315235">
    <property type="component" value="Unassembled WGS sequence"/>
</dbReference>
<gene>
    <name evidence="2" type="ORF">FM069_08615</name>
</gene>
<evidence type="ECO:0000259" key="1">
    <source>
        <dbReference type="Pfam" id="PF05618"/>
    </source>
</evidence>
<keyword evidence="3" id="KW-1185">Reference proteome</keyword>
<dbReference type="OrthoDB" id="9782977at2"/>
<dbReference type="GO" id="GO:0008233">
    <property type="term" value="F:peptidase activity"/>
    <property type="evidence" value="ECO:0007669"/>
    <property type="project" value="UniProtKB-KW"/>
</dbReference>
<dbReference type="EMBL" id="VJOY01000005">
    <property type="protein sequence ID" value="TRX75153.1"/>
    <property type="molecule type" value="Genomic_DNA"/>
</dbReference>
<dbReference type="Pfam" id="PF05618">
    <property type="entry name" value="Zn_protease"/>
    <property type="match status" value="1"/>
</dbReference>
<reference evidence="2 3" key="1">
    <citation type="submission" date="2019-07" db="EMBL/GenBank/DDBJ databases">
        <title>Pseudomonas mangiferae sp. nov., isolated from bark of mango tree in Thailand.</title>
        <authorList>
            <person name="Srisuk N."/>
            <person name="Anurat P."/>
        </authorList>
    </citation>
    <scope>NUCLEOTIDE SEQUENCE [LARGE SCALE GENOMIC DNA]</scope>
    <source>
        <strain evidence="2 3">DMKU_BBB3-04</strain>
    </source>
</reference>
<evidence type="ECO:0000313" key="3">
    <source>
        <dbReference type="Proteomes" id="UP000315235"/>
    </source>
</evidence>
<dbReference type="SUPFAM" id="SSF50630">
    <property type="entry name" value="Acid proteases"/>
    <property type="match status" value="1"/>
</dbReference>
<proteinExistence type="predicted"/>
<accession>A0A553H0B9</accession>
<name>A0A553H0B9_9PSED</name>
<dbReference type="AlphaFoldDB" id="A0A553H0B9"/>
<dbReference type="InterPro" id="IPR008503">
    <property type="entry name" value="Asp_endopeptidase"/>
</dbReference>
<dbReference type="PANTHER" id="PTHR38037">
    <property type="entry name" value="ZN_PROTEASE DOMAIN-CONTAINING PROTEIN"/>
    <property type="match status" value="1"/>
</dbReference>
<dbReference type="InterPro" id="IPR021109">
    <property type="entry name" value="Peptidase_aspartic_dom_sf"/>
</dbReference>
<evidence type="ECO:0000313" key="2">
    <source>
        <dbReference type="EMBL" id="TRX75153.1"/>
    </source>
</evidence>
<dbReference type="GO" id="GO:0006508">
    <property type="term" value="P:proteolysis"/>
    <property type="evidence" value="ECO:0007669"/>
    <property type="project" value="UniProtKB-KW"/>
</dbReference>
<dbReference type="PANTHER" id="PTHR38037:SF1">
    <property type="entry name" value="ATP-DEPENDENT ZINC PROTEASE DOMAIN-CONTAINING PROTEIN-RELATED"/>
    <property type="match status" value="1"/>
</dbReference>
<organism evidence="2 3">
    <name type="scientific">Pseudomonas mangiferae</name>
    <dbReference type="NCBI Taxonomy" id="2593654"/>
    <lineage>
        <taxon>Bacteria</taxon>
        <taxon>Pseudomonadati</taxon>
        <taxon>Pseudomonadota</taxon>
        <taxon>Gammaproteobacteria</taxon>
        <taxon>Pseudomonadales</taxon>
        <taxon>Pseudomonadaceae</taxon>
        <taxon>Pseudomonas</taxon>
    </lineage>
</organism>
<dbReference type="Gene3D" id="2.40.70.10">
    <property type="entry name" value="Acid Proteases"/>
    <property type="match status" value="1"/>
</dbReference>
<keyword evidence="2" id="KW-0378">Hydrolase</keyword>
<comment type="caution">
    <text evidence="2">The sequence shown here is derived from an EMBL/GenBank/DDBJ whole genome shotgun (WGS) entry which is preliminary data.</text>
</comment>